<gene>
    <name evidence="1" type="ORF">AAF712_003356</name>
</gene>
<sequence>MGTVPIPGHSSGRTPVYFASQGRKAAPPTTAFGRSYPMRYIEPNLQSTAGPGSCNNDPQKCILHMTGTLSLCSPLRCPLQGEIPHENSQRFSHEPPANVIAAIPLSSTGLSLQRILNREIHLPPAIGPLEVDRRVVPGHEMRIMIALPGFRSGSIVDLTVQCDHGRLTLDGLLYNTAVLIQGFLDRGKGHSYHPGYPCVKDPCHFFVKSLYRVHGEDVWRAEVVLLI</sequence>
<dbReference type="Proteomes" id="UP001437256">
    <property type="component" value="Unassembled WGS sequence"/>
</dbReference>
<accession>A0ABR3A8I7</accession>
<proteinExistence type="predicted"/>
<comment type="caution">
    <text evidence="1">The sequence shown here is derived from an EMBL/GenBank/DDBJ whole genome shotgun (WGS) entry which is preliminary data.</text>
</comment>
<evidence type="ECO:0000313" key="1">
    <source>
        <dbReference type="EMBL" id="KAL0069697.1"/>
    </source>
</evidence>
<evidence type="ECO:0000313" key="2">
    <source>
        <dbReference type="Proteomes" id="UP001437256"/>
    </source>
</evidence>
<organism evidence="1 2">
    <name type="scientific">Marasmius tenuissimus</name>
    <dbReference type="NCBI Taxonomy" id="585030"/>
    <lineage>
        <taxon>Eukaryota</taxon>
        <taxon>Fungi</taxon>
        <taxon>Dikarya</taxon>
        <taxon>Basidiomycota</taxon>
        <taxon>Agaricomycotina</taxon>
        <taxon>Agaricomycetes</taxon>
        <taxon>Agaricomycetidae</taxon>
        <taxon>Agaricales</taxon>
        <taxon>Marasmiineae</taxon>
        <taxon>Marasmiaceae</taxon>
        <taxon>Marasmius</taxon>
    </lineage>
</organism>
<reference evidence="1 2" key="1">
    <citation type="submission" date="2024-05" db="EMBL/GenBank/DDBJ databases">
        <title>A draft genome resource for the thread blight pathogen Marasmius tenuissimus strain MS-2.</title>
        <authorList>
            <person name="Yulfo-Soto G.E."/>
            <person name="Baruah I.K."/>
            <person name="Amoako-Attah I."/>
            <person name="Bukari Y."/>
            <person name="Meinhardt L.W."/>
            <person name="Bailey B.A."/>
            <person name="Cohen S.P."/>
        </authorList>
    </citation>
    <scope>NUCLEOTIDE SEQUENCE [LARGE SCALE GENOMIC DNA]</scope>
    <source>
        <strain evidence="1 2">MS-2</strain>
    </source>
</reference>
<name>A0ABR3A8I7_9AGAR</name>
<protein>
    <submittedName>
        <fullName evidence="1">Uncharacterized protein</fullName>
    </submittedName>
</protein>
<dbReference type="EMBL" id="JBBXMP010000011">
    <property type="protein sequence ID" value="KAL0069697.1"/>
    <property type="molecule type" value="Genomic_DNA"/>
</dbReference>
<keyword evidence="2" id="KW-1185">Reference proteome</keyword>